<keyword evidence="6" id="KW-0746">Sphingolipid metabolism</keyword>
<proteinExistence type="inferred from homology"/>
<dbReference type="InterPro" id="IPR038445">
    <property type="entry name" value="NCDase_C_sf"/>
</dbReference>
<evidence type="ECO:0000259" key="7">
    <source>
        <dbReference type="Pfam" id="PF04734"/>
    </source>
</evidence>
<dbReference type="PANTHER" id="PTHR12670:SF1">
    <property type="entry name" value="NEUTRAL CERAMIDASE"/>
    <property type="match status" value="1"/>
</dbReference>
<dbReference type="GO" id="GO:0046872">
    <property type="term" value="F:metal ion binding"/>
    <property type="evidence" value="ECO:0007669"/>
    <property type="project" value="UniProtKB-KW"/>
</dbReference>
<comment type="caution">
    <text evidence="9">The sequence shown here is derived from an EMBL/GenBank/DDBJ whole genome shotgun (WGS) entry which is preliminary data.</text>
</comment>
<organism evidence="9 10">
    <name type="scientific">Cryptotermes secundus</name>
    <dbReference type="NCBI Taxonomy" id="105785"/>
    <lineage>
        <taxon>Eukaryota</taxon>
        <taxon>Metazoa</taxon>
        <taxon>Ecdysozoa</taxon>
        <taxon>Arthropoda</taxon>
        <taxon>Hexapoda</taxon>
        <taxon>Insecta</taxon>
        <taxon>Pterygota</taxon>
        <taxon>Neoptera</taxon>
        <taxon>Polyneoptera</taxon>
        <taxon>Dictyoptera</taxon>
        <taxon>Blattodea</taxon>
        <taxon>Blattoidea</taxon>
        <taxon>Termitoidae</taxon>
        <taxon>Kalotermitidae</taxon>
        <taxon>Cryptotermitinae</taxon>
        <taxon>Cryptotermes</taxon>
    </lineage>
</organism>
<evidence type="ECO:0000313" key="9">
    <source>
        <dbReference type="EMBL" id="PNF17882.1"/>
    </source>
</evidence>
<evidence type="ECO:0000256" key="2">
    <source>
        <dbReference type="ARBA" id="ARBA00011891"/>
    </source>
</evidence>
<dbReference type="FunCoup" id="A0A2J7PNG3">
    <property type="interactions" value="161"/>
</dbReference>
<sequence length="390" mass="42761">MLLQELWNDDAAEEVTGSLRVIHQFVDMPSQQAEYFDPVSRTTRSVHGCLPGMGYSFAAGTTDGPGAFTFHQGMKTENPLWNAVRSFLAPPSERYLSCHGAKPVLLPTGEMDFPFEWQPRVVSTQLALIGTVAMACVPGEFTTMSGRRLRAAISESVAGLGGPGISQVIVAGLCNTYSDYITTPEEYEVQRYEGASTIYGPHTLTLYLAQYRKLASALGSALDPGPSPPDLSDDLVSFVTPVIFDMPIWNHKFGDCIEQPVRVAEPGVTVTAKFVAAHPRNNLTLGASYLTVERFEEGSGKWKIVATDANWETRFHWIRVSSILGSSVALITWTVGPDAVPGKYRIRHVGSFKYIFGGTHPYEGTTHTFKVGPNLLNGFPYEYNSPKRLV</sequence>
<evidence type="ECO:0000256" key="5">
    <source>
        <dbReference type="PIRSR" id="PIRSR606823-2"/>
    </source>
</evidence>
<evidence type="ECO:0000259" key="8">
    <source>
        <dbReference type="Pfam" id="PF17048"/>
    </source>
</evidence>
<dbReference type="PANTHER" id="PTHR12670">
    <property type="entry name" value="CERAMIDASE"/>
    <property type="match status" value="1"/>
</dbReference>
<keyword evidence="10" id="KW-1185">Reference proteome</keyword>
<evidence type="ECO:0000256" key="6">
    <source>
        <dbReference type="RuleBase" id="RU366019"/>
    </source>
</evidence>
<dbReference type="InterPro" id="IPR031331">
    <property type="entry name" value="NEUT/ALK_ceramidase_C"/>
</dbReference>
<dbReference type="Gene3D" id="2.60.40.2300">
    <property type="entry name" value="Neutral/alkaline non-lysosomal ceramidase, C-terminal domain"/>
    <property type="match status" value="1"/>
</dbReference>
<dbReference type="GO" id="GO:0005576">
    <property type="term" value="C:extracellular region"/>
    <property type="evidence" value="ECO:0007669"/>
    <property type="project" value="TreeGrafter"/>
</dbReference>
<evidence type="ECO:0000313" key="10">
    <source>
        <dbReference type="Proteomes" id="UP000235965"/>
    </source>
</evidence>
<feature type="domain" description="Neutral/alkaline non-lysosomal ceramidase N-terminal" evidence="7">
    <location>
        <begin position="5"/>
        <end position="208"/>
    </location>
</feature>
<comment type="catalytic activity">
    <reaction evidence="6">
        <text>an N-acylsphing-4-enine + H2O = sphing-4-enine + a fatty acid</text>
        <dbReference type="Rhea" id="RHEA:20856"/>
        <dbReference type="ChEBI" id="CHEBI:15377"/>
        <dbReference type="ChEBI" id="CHEBI:28868"/>
        <dbReference type="ChEBI" id="CHEBI:52639"/>
        <dbReference type="ChEBI" id="CHEBI:57756"/>
        <dbReference type="EC" id="3.5.1.23"/>
    </reaction>
</comment>
<dbReference type="GO" id="GO:0017040">
    <property type="term" value="F:N-acylsphingosine amidohydrolase activity"/>
    <property type="evidence" value="ECO:0007669"/>
    <property type="project" value="UniProtKB-UniRule"/>
</dbReference>
<keyword evidence="6" id="KW-0443">Lipid metabolism</keyword>
<name>A0A2J7PNG3_9NEOP</name>
<dbReference type="InterPro" id="IPR031329">
    <property type="entry name" value="NEUT/ALK_ceramidase_N"/>
</dbReference>
<protein>
    <recommendedName>
        <fullName evidence="3 6">Neutral ceramidase</fullName>
        <ecNumber evidence="2 6">3.5.1.23</ecNumber>
    </recommendedName>
</protein>
<keyword evidence="4 6" id="KW-0378">Hydrolase</keyword>
<dbReference type="EC" id="3.5.1.23" evidence="2 6"/>
<evidence type="ECO:0000256" key="3">
    <source>
        <dbReference type="ARBA" id="ARBA00019235"/>
    </source>
</evidence>
<feature type="binding site" evidence="5">
    <location>
        <position position="180"/>
    </location>
    <ligand>
        <name>Zn(2+)</name>
        <dbReference type="ChEBI" id="CHEBI:29105"/>
    </ligand>
</feature>
<dbReference type="InParanoid" id="A0A2J7PNG3"/>
<dbReference type="GO" id="GO:0046512">
    <property type="term" value="P:sphingosine biosynthetic process"/>
    <property type="evidence" value="ECO:0007669"/>
    <property type="project" value="TreeGrafter"/>
</dbReference>
<dbReference type="SMR" id="A0A2J7PNG3"/>
<feature type="domain" description="Neutral/alkaline non-lysosomal ceramidase C-terminal" evidence="8">
    <location>
        <begin position="212"/>
        <end position="371"/>
    </location>
</feature>
<dbReference type="STRING" id="105785.A0A2J7PNG3"/>
<comment type="similarity">
    <text evidence="1 6">Belongs to the neutral ceramidase family.</text>
</comment>
<dbReference type="GO" id="GO:0042759">
    <property type="term" value="P:long-chain fatty acid biosynthetic process"/>
    <property type="evidence" value="ECO:0007669"/>
    <property type="project" value="TreeGrafter"/>
</dbReference>
<dbReference type="GO" id="GO:0046514">
    <property type="term" value="P:ceramide catabolic process"/>
    <property type="evidence" value="ECO:0007669"/>
    <property type="project" value="InterPro"/>
</dbReference>
<feature type="binding site" evidence="5">
    <location>
        <position position="140"/>
    </location>
    <ligand>
        <name>Zn(2+)</name>
        <dbReference type="ChEBI" id="CHEBI:29105"/>
    </ligand>
</feature>
<dbReference type="InterPro" id="IPR006823">
    <property type="entry name" value="Ceramidase_alk"/>
</dbReference>
<keyword evidence="5" id="KW-0479">Metal-binding</keyword>
<comment type="cofactor">
    <cofactor evidence="5">
        <name>Zn(2+)</name>
        <dbReference type="ChEBI" id="CHEBI:29105"/>
    </cofactor>
    <text evidence="5">Binds 1 zinc ion per subunit.</text>
</comment>
<dbReference type="AlphaFoldDB" id="A0A2J7PNG3"/>
<dbReference type="GO" id="GO:0016020">
    <property type="term" value="C:membrane"/>
    <property type="evidence" value="ECO:0007669"/>
    <property type="project" value="GOC"/>
</dbReference>
<keyword evidence="5" id="KW-0862">Zinc</keyword>
<evidence type="ECO:0000256" key="4">
    <source>
        <dbReference type="ARBA" id="ARBA00022801"/>
    </source>
</evidence>
<dbReference type="Pfam" id="PF04734">
    <property type="entry name" value="Ceramidase_alk"/>
    <property type="match status" value="1"/>
</dbReference>
<evidence type="ECO:0000256" key="1">
    <source>
        <dbReference type="ARBA" id="ARBA00009835"/>
    </source>
</evidence>
<gene>
    <name evidence="9" type="ORF">B7P43_G02187</name>
</gene>
<dbReference type="Pfam" id="PF17048">
    <property type="entry name" value="Ceramidse_alk_C"/>
    <property type="match status" value="1"/>
</dbReference>
<dbReference type="EMBL" id="NEVH01023953">
    <property type="protein sequence ID" value="PNF17882.1"/>
    <property type="molecule type" value="Genomic_DNA"/>
</dbReference>
<accession>A0A2J7PNG3</accession>
<dbReference type="Proteomes" id="UP000235965">
    <property type="component" value="Unassembled WGS sequence"/>
</dbReference>
<reference evidence="9 10" key="1">
    <citation type="submission" date="2017-12" db="EMBL/GenBank/DDBJ databases">
        <title>Hemimetabolous genomes reveal molecular basis of termite eusociality.</title>
        <authorList>
            <person name="Harrison M.C."/>
            <person name="Jongepier E."/>
            <person name="Robertson H.M."/>
            <person name="Arning N."/>
            <person name="Bitard-Feildel T."/>
            <person name="Chao H."/>
            <person name="Childers C.P."/>
            <person name="Dinh H."/>
            <person name="Doddapaneni H."/>
            <person name="Dugan S."/>
            <person name="Gowin J."/>
            <person name="Greiner C."/>
            <person name="Han Y."/>
            <person name="Hu H."/>
            <person name="Hughes D.S.T."/>
            <person name="Huylmans A.-K."/>
            <person name="Kemena C."/>
            <person name="Kremer L.P.M."/>
            <person name="Lee S.L."/>
            <person name="Lopez-Ezquerra A."/>
            <person name="Mallet L."/>
            <person name="Monroy-Kuhn J.M."/>
            <person name="Moser A."/>
            <person name="Murali S.C."/>
            <person name="Muzny D.M."/>
            <person name="Otani S."/>
            <person name="Piulachs M.-D."/>
            <person name="Poelchau M."/>
            <person name="Qu J."/>
            <person name="Schaub F."/>
            <person name="Wada-Katsumata A."/>
            <person name="Worley K.C."/>
            <person name="Xie Q."/>
            <person name="Ylla G."/>
            <person name="Poulsen M."/>
            <person name="Gibbs R.A."/>
            <person name="Schal C."/>
            <person name="Richards S."/>
            <person name="Belles X."/>
            <person name="Korb J."/>
            <person name="Bornberg-Bauer E."/>
        </authorList>
    </citation>
    <scope>NUCLEOTIDE SEQUENCE [LARGE SCALE GENOMIC DNA]</scope>
    <source>
        <tissue evidence="9">Whole body</tissue>
    </source>
</reference>
<dbReference type="OrthoDB" id="191371at2759"/>